<dbReference type="STRING" id="1358809.S7W8N4"/>
<proteinExistence type="predicted"/>
<dbReference type="VEuPathDB" id="MicrosporidiaDB:SLOPH_2279"/>
<organism evidence="1 2">
    <name type="scientific">Spraguea lophii (strain 42_110)</name>
    <name type="common">Microsporidian parasite</name>
    <dbReference type="NCBI Taxonomy" id="1358809"/>
    <lineage>
        <taxon>Eukaryota</taxon>
        <taxon>Fungi</taxon>
        <taxon>Fungi incertae sedis</taxon>
        <taxon>Microsporidia</taxon>
        <taxon>Spragueidae</taxon>
        <taxon>Spraguea</taxon>
    </lineage>
</organism>
<gene>
    <name evidence="1" type="ORF">SLOPH_2279</name>
</gene>
<comment type="caution">
    <text evidence="1">The sequence shown here is derived from an EMBL/GenBank/DDBJ whole genome shotgun (WGS) entry which is preliminary data.</text>
</comment>
<dbReference type="AlphaFoldDB" id="S7W8N4"/>
<keyword evidence="2" id="KW-1185">Reference proteome</keyword>
<protein>
    <submittedName>
        <fullName evidence="1">Uncharacterized protein</fullName>
    </submittedName>
</protein>
<dbReference type="OrthoDB" id="2191694at2759"/>
<name>S7W8N4_SPRLO</name>
<accession>S7W8N4</accession>
<sequence>MIKIYDDDLKQYFPADIEEEVFKVKLKNFIKKDNYYFSIFLLTKINISYKYIDNNILKTLYQPIKKYKEDCLINKDKKICLSILHHLDNSVDVKLAIRFFSLFDLNEKFITELKKCFNYSDIYKYYRNICITVLKEEYEYNELFLIMKLLDNEKLVFQNLFPVFKRISTYASENIVENNIISCSKILKALVVCAPRYIIKKEEYTTSLLSYLVHIFYDSNNFNFISFKETVLLLDTIENITEINFKDTKMLNIAYGIFTDCYNNLEYIVEYNSDKNCDISYIRSSLLEDIVVLVSTIRLITIFYKFSYRLGSRMYDYIEMYKIIEKIYICKIEGINTKEWYFMYNKFISYKYELLDILLEDNNKELPDLSTDNIMKISFNTQSLYRDLENGTEGLNLIQNTNVILNMVDFNMITPLIVDEKRIIYSIDFVTNNKFPNIRLFIKQLAKYNKQEELTLFTFKLIQQYKNIKNREKIICKKSDDDNYVSEFINNINEKNNTELNYQESNTKLNYQENNTELNDQEKDICSKQPLPEITINNSEKEKYDKKTQNSYKKNITIKKYNIVNHDIIIDLYLFNIECLNNNIISKRRNIILDYLMRYCKNKEKIIVSLFQRLSEIKVLNPHIFVLLSCISDGFSKRNIISIFDYLMCIVSILGKKDFKITQRLIIYSISYICIKNDYIPELNKIINKNKDNMKINRNNTSKFHFMIIMIFLISRKYLKSKKMKCYDFIIKVILECTEEERVEIKNIYFNNDENNMYLENFNDFLKEIDTMR</sequence>
<dbReference type="HOGENOM" id="CLU_361752_0_0_1"/>
<dbReference type="InParanoid" id="S7W8N4"/>
<evidence type="ECO:0000313" key="1">
    <source>
        <dbReference type="EMBL" id="EPR78097.1"/>
    </source>
</evidence>
<reference evidence="2" key="1">
    <citation type="journal article" date="2013" name="PLoS Genet.">
        <title>The genome of Spraguea lophii and the basis of host-microsporidian interactions.</title>
        <authorList>
            <person name="Campbell S.E."/>
            <person name="Williams T.A."/>
            <person name="Yousuf A."/>
            <person name="Soanes D.M."/>
            <person name="Paszkiewicz K.H."/>
            <person name="Williams B.A.P."/>
        </authorList>
    </citation>
    <scope>NUCLEOTIDE SEQUENCE [LARGE SCALE GENOMIC DNA]</scope>
    <source>
        <strain evidence="2">42_110</strain>
    </source>
</reference>
<evidence type="ECO:0000313" key="2">
    <source>
        <dbReference type="Proteomes" id="UP000014978"/>
    </source>
</evidence>
<dbReference type="Proteomes" id="UP000014978">
    <property type="component" value="Unassembled WGS sequence"/>
</dbReference>
<dbReference type="EMBL" id="ATCN01001044">
    <property type="protein sequence ID" value="EPR78097.1"/>
    <property type="molecule type" value="Genomic_DNA"/>
</dbReference>